<evidence type="ECO:0000313" key="2">
    <source>
        <dbReference type="Proteomes" id="UP000277424"/>
    </source>
</evidence>
<name>A0A420WP22_9PROT</name>
<dbReference type="Proteomes" id="UP000277424">
    <property type="component" value="Unassembled WGS sequence"/>
</dbReference>
<reference evidence="1 2" key="1">
    <citation type="submission" date="2018-10" db="EMBL/GenBank/DDBJ databases">
        <title>Comparative analysis of microorganisms from saline springs in Andes Mountain Range, Colombia.</title>
        <authorList>
            <person name="Rubin E."/>
        </authorList>
    </citation>
    <scope>NUCLEOTIDE SEQUENCE [LARGE SCALE GENOMIC DNA]</scope>
    <source>
        <strain evidence="1 2">USBA 36</strain>
    </source>
</reference>
<protein>
    <submittedName>
        <fullName evidence="1">PAS domain-containing protein</fullName>
    </submittedName>
</protein>
<evidence type="ECO:0000313" key="1">
    <source>
        <dbReference type="EMBL" id="RKQ72662.1"/>
    </source>
</evidence>
<dbReference type="Pfam" id="PF07310">
    <property type="entry name" value="PAS_5"/>
    <property type="match status" value="1"/>
</dbReference>
<dbReference type="RefSeq" id="WP_183077836.1">
    <property type="nucleotide sequence ID" value="NZ_RBIG01000001.1"/>
</dbReference>
<sequence>MTDQTGNAKTESEMRPTIRRLLRLWRAQRDRHGGALPRRQDFDPLELGPKLLPYVSIVELDGGRLRFRLCGTGLAKAAGLDLTGAYVDELNPNKDYARYITGLYEQARIARLPLLSESVFIGALEVAKGRTQRLICPLAQDGERVDHFIGTQVFEKSPDSVGDLTMTYAAGFAPGLTRVIGDEA</sequence>
<gene>
    <name evidence="1" type="ORF">BCL74_0430</name>
</gene>
<accession>A0A420WP22</accession>
<organism evidence="1 2">
    <name type="scientific">Oceanibaculum indicum</name>
    <dbReference type="NCBI Taxonomy" id="526216"/>
    <lineage>
        <taxon>Bacteria</taxon>
        <taxon>Pseudomonadati</taxon>
        <taxon>Pseudomonadota</taxon>
        <taxon>Alphaproteobacteria</taxon>
        <taxon>Rhodospirillales</taxon>
        <taxon>Oceanibaculaceae</taxon>
        <taxon>Oceanibaculum</taxon>
    </lineage>
</organism>
<dbReference type="AlphaFoldDB" id="A0A420WP22"/>
<dbReference type="EMBL" id="RBIG01000001">
    <property type="protein sequence ID" value="RKQ72662.1"/>
    <property type="molecule type" value="Genomic_DNA"/>
</dbReference>
<comment type="caution">
    <text evidence="1">The sequence shown here is derived from an EMBL/GenBank/DDBJ whole genome shotgun (WGS) entry which is preliminary data.</text>
</comment>
<proteinExistence type="predicted"/>
<dbReference type="InterPro" id="IPR009922">
    <property type="entry name" value="DUF1457"/>
</dbReference>